<organism evidence="1 2">
    <name type="scientific">Trichocoleus desertorum GB2-A4</name>
    <dbReference type="NCBI Taxonomy" id="2933944"/>
    <lineage>
        <taxon>Bacteria</taxon>
        <taxon>Bacillati</taxon>
        <taxon>Cyanobacteriota</taxon>
        <taxon>Cyanophyceae</taxon>
        <taxon>Leptolyngbyales</taxon>
        <taxon>Trichocoleusaceae</taxon>
        <taxon>Trichocoleus</taxon>
    </lineage>
</organism>
<protein>
    <recommendedName>
        <fullName evidence="3">CD-NTase-associated protein 12/Pycsar effector protein TIR domain-containing protein</fullName>
    </recommendedName>
</protein>
<evidence type="ECO:0008006" key="3">
    <source>
        <dbReference type="Google" id="ProtNLM"/>
    </source>
</evidence>
<dbReference type="EMBL" id="JAMPKM010000016">
    <property type="protein sequence ID" value="MEP0819738.1"/>
    <property type="molecule type" value="Genomic_DNA"/>
</dbReference>
<dbReference type="RefSeq" id="WP_190440978.1">
    <property type="nucleotide sequence ID" value="NZ_JAMPKM010000016.1"/>
</dbReference>
<dbReference type="Proteomes" id="UP001464891">
    <property type="component" value="Unassembled WGS sequence"/>
</dbReference>
<evidence type="ECO:0000313" key="1">
    <source>
        <dbReference type="EMBL" id="MEP0819738.1"/>
    </source>
</evidence>
<gene>
    <name evidence="1" type="ORF">NC998_21800</name>
</gene>
<reference evidence="1 2" key="1">
    <citation type="submission" date="2022-04" db="EMBL/GenBank/DDBJ databases">
        <title>Positive selection, recombination, and allopatry shape intraspecific diversity of widespread and dominant cyanobacteria.</title>
        <authorList>
            <person name="Wei J."/>
            <person name="Shu W."/>
            <person name="Hu C."/>
        </authorList>
    </citation>
    <scope>NUCLEOTIDE SEQUENCE [LARGE SCALE GENOMIC DNA]</scope>
    <source>
        <strain evidence="1 2">GB2-A4</strain>
    </source>
</reference>
<proteinExistence type="predicted"/>
<accession>A0ABV0JD77</accession>
<comment type="caution">
    <text evidence="1">The sequence shown here is derived from an EMBL/GenBank/DDBJ whole genome shotgun (WGS) entry which is preliminary data.</text>
</comment>
<sequence length="369" mass="42337">MINIFYSWQSDLPNSTNRGFIESALMKSVKSINQEELSIVRVDRDTKDLSGTPDIASSIFQKISNSNVFVCDITPINTSFLTGDHNDLRAIPNPNVLVELGYAASCLGWDRVICILNLAHCSIEKLPFDLRSRRIYTYYLKVESENKADTRNRLVADIKNALNLMIPHITNKSHKEIAFYSLRSEILNHLKLLVDMLKGSVQAKPHDEYENVKSFFNESFYSEIKFLDISKIAIDGGSSYRQDWESYICSGCLGLKTALGQMSDRYSSHLEPLIVQLIEEIINSEFIQLMINIQASTKQVINAPRFSNLFSFSEINKTVKEHVELFLELIDVYNQLVPLTKTIRVPHQDWDYWWDDHVQPFIGSARINI</sequence>
<keyword evidence="2" id="KW-1185">Reference proteome</keyword>
<name>A0ABV0JD77_9CYAN</name>
<evidence type="ECO:0000313" key="2">
    <source>
        <dbReference type="Proteomes" id="UP001464891"/>
    </source>
</evidence>